<dbReference type="InterPro" id="IPR013225">
    <property type="entry name" value="PaaX_C"/>
</dbReference>
<dbReference type="PANTHER" id="PTHR30319">
    <property type="entry name" value="PHENYLACETIC ACID REGULATOR-RELATED TRANSCRIPTIONAL REPRESSOR"/>
    <property type="match status" value="1"/>
</dbReference>
<organism evidence="4">
    <name type="scientific">Microbacterium sp. A8/3-1</name>
    <dbReference type="NCBI Taxonomy" id="3160749"/>
    <lineage>
        <taxon>Bacteria</taxon>
        <taxon>Bacillati</taxon>
        <taxon>Actinomycetota</taxon>
        <taxon>Actinomycetes</taxon>
        <taxon>Micrococcales</taxon>
        <taxon>Microbacteriaceae</taxon>
        <taxon>Microbacterium</taxon>
    </lineage>
</organism>
<dbReference type="Pfam" id="PF08223">
    <property type="entry name" value="PaaX_C"/>
    <property type="match status" value="1"/>
</dbReference>
<dbReference type="GO" id="GO:0006351">
    <property type="term" value="P:DNA-templated transcription"/>
    <property type="evidence" value="ECO:0007669"/>
    <property type="project" value="InterPro"/>
</dbReference>
<dbReference type="InterPro" id="IPR048846">
    <property type="entry name" value="PaaX-like_central"/>
</dbReference>
<dbReference type="Gene3D" id="3.30.70.2650">
    <property type="match status" value="1"/>
</dbReference>
<dbReference type="Pfam" id="PF20803">
    <property type="entry name" value="PaaX_M"/>
    <property type="match status" value="1"/>
</dbReference>
<dbReference type="PANTHER" id="PTHR30319:SF1">
    <property type="entry name" value="TRANSCRIPTIONAL REPRESSOR PAAX"/>
    <property type="match status" value="1"/>
</dbReference>
<feature type="domain" description="Transcriptional repressor PaaX-like N-terminal" evidence="1">
    <location>
        <begin position="24"/>
        <end position="91"/>
    </location>
</feature>
<feature type="domain" description="Transcriptional repressor PaaX-like central Cas2-like" evidence="3">
    <location>
        <begin position="112"/>
        <end position="188"/>
    </location>
</feature>
<dbReference type="Pfam" id="PF07848">
    <property type="entry name" value="PaaX"/>
    <property type="match status" value="1"/>
</dbReference>
<dbReference type="PIRSF" id="PIRSF020623">
    <property type="entry name" value="PaaX"/>
    <property type="match status" value="1"/>
</dbReference>
<dbReference type="RefSeq" id="WP_350352134.1">
    <property type="nucleotide sequence ID" value="NZ_CP158357.1"/>
</dbReference>
<sequence>MSADVPTADLDDTVGIGSGTTVRPQHLIVTVFGRYVRAHGGVIQIADLIEMMAALGVDASAVRSAVSRLKQRGVLVSIRSGGGAAYRVAESLEAVFAAGDHRIFEERRAQPSDPWLLASFSVPERERPLRHQLRKLLQRLGFGQVSGGLWIAPGAIADETRIALARAGLHGYVELFIGSRVSEEDLTQAVRRWWDLPALEPMYGGFLQAFRPALTGERADRDAFAAHVGAITQWRRLAYLDPGIPLALLPERWIGLEAEQLFGALHRRLEPAAERFVASVMN</sequence>
<evidence type="ECO:0000259" key="3">
    <source>
        <dbReference type="Pfam" id="PF20803"/>
    </source>
</evidence>
<accession>A0AAU7VX74</accession>
<evidence type="ECO:0000259" key="1">
    <source>
        <dbReference type="Pfam" id="PF07848"/>
    </source>
</evidence>
<evidence type="ECO:0000313" key="4">
    <source>
        <dbReference type="EMBL" id="XBX78979.1"/>
    </source>
</evidence>
<dbReference type="EMBL" id="CP158357">
    <property type="protein sequence ID" value="XBX78979.1"/>
    <property type="molecule type" value="Genomic_DNA"/>
</dbReference>
<dbReference type="InterPro" id="IPR012906">
    <property type="entry name" value="PaaX-like_N"/>
</dbReference>
<dbReference type="Gene3D" id="1.10.10.10">
    <property type="entry name" value="Winged helix-like DNA-binding domain superfamily/Winged helix DNA-binding domain"/>
    <property type="match status" value="1"/>
</dbReference>
<dbReference type="InterPro" id="IPR036388">
    <property type="entry name" value="WH-like_DNA-bd_sf"/>
</dbReference>
<name>A0AAU7VX74_9MICO</name>
<evidence type="ECO:0000259" key="2">
    <source>
        <dbReference type="Pfam" id="PF08223"/>
    </source>
</evidence>
<feature type="domain" description="Transcriptional repressor PaaX-like C-terminal" evidence="2">
    <location>
        <begin position="194"/>
        <end position="278"/>
    </location>
</feature>
<dbReference type="Gene3D" id="1.20.58.1460">
    <property type="match status" value="1"/>
</dbReference>
<dbReference type="InterPro" id="IPR011965">
    <property type="entry name" value="PaaX_trns_reg"/>
</dbReference>
<proteinExistence type="predicted"/>
<dbReference type="AlphaFoldDB" id="A0AAU7VX74"/>
<reference evidence="4" key="1">
    <citation type="submission" date="2024-06" db="EMBL/GenBank/DDBJ databases">
        <title>Draft genome sequence of Microbacterium sp. strain A8/3-1, isolated from Oxytropis tragacanthoides Fisch. ex DC. Root nodules in the Altai region of Russia.</title>
        <authorList>
            <person name="Sazanova A."/>
            <person name="Guro P."/>
            <person name="Kuznetsova I."/>
            <person name="Belimov A."/>
            <person name="Safronova V."/>
        </authorList>
    </citation>
    <scope>NUCLEOTIDE SEQUENCE</scope>
    <source>
        <strain evidence="4">A8/3-1</strain>
    </source>
</reference>
<gene>
    <name evidence="4" type="ORF">ABS642_02490</name>
</gene>
<protein>
    <submittedName>
        <fullName evidence="4">PaaX family transcriptional regulator C-terminal domain-containing protein</fullName>
    </submittedName>
</protein>